<comment type="catalytic activity">
    <reaction evidence="10">
        <text>a 1,2-diacyl-sn-glycero-3-phospho-L-serine(in) = a 1,2-diacyl-sn-glycero-3-phospho-L-serine(out)</text>
        <dbReference type="Rhea" id="RHEA:38663"/>
        <dbReference type="ChEBI" id="CHEBI:57262"/>
    </reaction>
</comment>
<dbReference type="GO" id="GO:0034045">
    <property type="term" value="C:phagophore assembly site membrane"/>
    <property type="evidence" value="ECO:0007669"/>
    <property type="project" value="UniProtKB-SubCell"/>
</dbReference>
<feature type="region of interest" description="Disordered" evidence="13">
    <location>
        <begin position="2023"/>
        <end position="2045"/>
    </location>
</feature>
<dbReference type="GO" id="GO:0061723">
    <property type="term" value="P:glycophagy"/>
    <property type="evidence" value="ECO:0007669"/>
    <property type="project" value="TreeGrafter"/>
</dbReference>
<dbReference type="Pfam" id="PF13329">
    <property type="entry name" value="ATG2_CAD"/>
    <property type="match status" value="1"/>
</dbReference>
<feature type="compositionally biased region" description="Low complexity" evidence="13">
    <location>
        <begin position="1707"/>
        <end position="1723"/>
    </location>
</feature>
<name>C5FL04_ARTOC</name>
<dbReference type="OMA" id="AVWKRAP"/>
<feature type="compositionally biased region" description="Basic and acidic residues" evidence="13">
    <location>
        <begin position="632"/>
        <end position="642"/>
    </location>
</feature>
<feature type="compositionally biased region" description="Basic and acidic residues" evidence="13">
    <location>
        <begin position="115"/>
        <end position="137"/>
    </location>
</feature>
<keyword evidence="9" id="KW-0472">Membrane</keyword>
<comment type="catalytic activity">
    <reaction evidence="12">
        <text>a 1,2-diacyl-sn-glycero-3-phosphocholine(in) = a 1,2-diacyl-sn-glycero-3-phosphocholine(out)</text>
        <dbReference type="Rhea" id="RHEA:38571"/>
        <dbReference type="ChEBI" id="CHEBI:57643"/>
    </reaction>
</comment>
<feature type="compositionally biased region" description="Low complexity" evidence="13">
    <location>
        <begin position="316"/>
        <end position="325"/>
    </location>
</feature>
<evidence type="ECO:0000256" key="3">
    <source>
        <dbReference type="ARBA" id="ARBA00009714"/>
    </source>
</evidence>
<dbReference type="GO" id="GO:0006869">
    <property type="term" value="P:lipid transport"/>
    <property type="evidence" value="ECO:0007669"/>
    <property type="project" value="UniProtKB-KW"/>
</dbReference>
<comment type="catalytic activity">
    <reaction evidence="11">
        <text>a 1,2-diacyl-sn-glycero-3-phosphoethanolamine(in) = a 1,2-diacyl-sn-glycero-3-phosphoethanolamine(out)</text>
        <dbReference type="Rhea" id="RHEA:38895"/>
        <dbReference type="ChEBI" id="CHEBI:64612"/>
    </reaction>
</comment>
<keyword evidence="5" id="KW-0813">Transport</keyword>
<comment type="similarity">
    <text evidence="3">Belongs to the ATG2 family.</text>
</comment>
<evidence type="ECO:0000256" key="6">
    <source>
        <dbReference type="ARBA" id="ARBA00022824"/>
    </source>
</evidence>
<dbReference type="VEuPathDB" id="FungiDB:MCYG_03195"/>
<dbReference type="GO" id="GO:0000045">
    <property type="term" value="P:autophagosome assembly"/>
    <property type="evidence" value="ECO:0007669"/>
    <property type="project" value="TreeGrafter"/>
</dbReference>
<protein>
    <recommendedName>
        <fullName evidence="4">Autophagy-related protein 2</fullName>
    </recommendedName>
</protein>
<accession>C5FL04</accession>
<dbReference type="GO" id="GO:0061908">
    <property type="term" value="C:phagophore"/>
    <property type="evidence" value="ECO:0007669"/>
    <property type="project" value="TreeGrafter"/>
</dbReference>
<feature type="compositionally biased region" description="Polar residues" evidence="13">
    <location>
        <begin position="303"/>
        <end position="313"/>
    </location>
</feature>
<dbReference type="STRING" id="554155.C5FL04"/>
<sequence>MSYFLPSFFQKRLLRYALSRLEIVDTDALDLDSLGITWGQRSTFELRDVGLRLEKLASTLQLPSEFEITKASVSVARVTIPADIYASSIIIEGEGIQLDLKHIPNTAGSKKKVRKGDSGVKEPSQDGDHTEDHHDKLLPSTTDLAQSFLESEPVEETAELEAALTSQSSQYIQQSDILSDDGSEESALGLHDGVTLPGFVAGFIKGVVDRLQLKIKDVSVRVVMEVPQDTFQKPSSSVKMKPITALLRLGEVSIDGVAPPESQDSTLKAGKRLITFSQLHALLVSDESLFSNYSHFAPPGMTSPMSRASLTKQESVRSQSSRASSLGYANPLAQSTIMERSSIVDQRLEQSEHLQESQILQKSVLSSSSNDGRFDDADTDEEYEPEYRSELQTQTTRSHEMQFNENEMGSSLNEALESSLSSDLIESTSQLPRLTINMTDSIAELSEPQIIPDIGTYDEHYHVSGRNSPALSLSVSTQSFHSFQDDEEEEEEPSTPIASGNPSLLTEPNLEDNHLQKESSPTSSAHHSPASSVVLSESSHPDELSESKIFSPEEARSMYLSSTSDGVDSRLMGNMPGAWSDHGSESVIEETKANVTINVTESYREHASQDSEDQSGITPTGSTILGSAAVRDAGRNEDTDKSYDERARPLLIDPTCDVVKNILEIDMIMVWLPPLGKDSSEELSPEARIDPIQRMKESTLASGQSSVGANSPRIRFADRTLRDSVSSTSTASGHHSSNVNIEDDDDTLKNMKKECAVEINVSSIQVNFDLACGWLLVKLGQNIAQSFGSNFTAEEDLKPSIDEGQQVPVIVDVSSCSLKLLEHLPGCSYLPWMVTSTSEPLAGSEDALLHMAITDISFQLLTVERTTKTRITVGKFKVSHLSEELLSFDEGLKMRESTRDIRSSSNDISISAVKNSQAPRLTINTLPVHLALNLQRLDETLTWLGGLSTIIELGSSIASGTTVRDDLQDPSRKPRAVHFVQTPNTPKDSSPNADPTAWKVDSRLGGVVIQVLGEQCSARLETSAVKLVKRSEGIAVQVDKARATGPHLYFHNPEIRTSPPALVALDNVRFEFLFTPKETDLDRLLTLLTPSRNKYDEEDDIMIDTLLRQRRQGSVLRFTVGGLTGNVYSLSALQPLSNLAEEASKLAKVAKYLPEDDRPGMLALALVREFEVNVDVGRKVGKLRLQSSNTEVGYVSFPSLVASRVSTISISRNETEELLGPAVLRKPGEKESKSELPMIMVRYIAEELEPTIKLKLFNTRVEYTVESIVAFMDLQEGQVSTEGMAANMAQSVLNFAEMSAHPVAELDSSTQGLVTAEPSCGIASPLRLSATLKDCLIGLTPRNSPAKGYLVLTNVEFSGTMQYELRSEANLKVAKASMMVVDKANIEEPLRTTSRRKRSASSSPQVQRLEELGYVSVCETSSAQVSVKIMQLKIDGQKSLDVELRDDLLILETCADSTQTLIAILSGLSPPTPPSEAVKYRTEVMPIQDMLQSFAGDTFDPGKNKAGDIDSLEDYNELSAAELGYISDFFPFHASVKAGGSGEDAVGGEYELLANSTHSEAHVSPGHSALNFDEDHFSKKSAVGGTAHRWDASRNTYNLTNEIHLQNSPLRVRIRDVHVIWNLYDGYDWWRTRDTISKSVKNLQSRAAERKVKAANRRLSREIEEEMEPTIDDFLFNSVYIEIPSNKDPRELTSDINRNIDGLSETGSYATTSTLTGTSTQDGSGRRERLRLARSQHHKMTIELKGVAADIVVFPANSGETQSSIDVRIHDLEIFDHMPTSTWRKFATYMYDMGEREIGTSMVHVEMLNVKPVADLAASEIILKATVLPLRLHVDHDALDFMTRFFEFKDESASNVEPAPGDVPFLQRVEINPIPIRLDFKPKRLDYAALRSGRTTELMNIFVLDEADMVLRHVIIYGVPGFERLGKTLNNIWTPDVRDNQLGGVLSGLAPVKSLVTLGSGVRDLVVIPIREYKKDGRIVRGLQKGAAAFAKTTTSELIKIGAKLAIGTQNVLQGAEGYLNGPPARPVNRAAQSTAEGPDDDEPIDIGARQQISLYADQPVGVVQGLRGAYAGLERDLSVARDAIIAVPGEIMETENMTEAAKAALRSAPTIILGPAISAAGAVGKTLLGARNTLDPENKRRADEKYRSL</sequence>
<dbReference type="GO" id="GO:0000422">
    <property type="term" value="P:autophagy of mitochondrion"/>
    <property type="evidence" value="ECO:0007669"/>
    <property type="project" value="TreeGrafter"/>
</dbReference>
<evidence type="ECO:0000256" key="10">
    <source>
        <dbReference type="ARBA" id="ARBA00024479"/>
    </source>
</evidence>
<dbReference type="GO" id="GO:0005789">
    <property type="term" value="C:endoplasmic reticulum membrane"/>
    <property type="evidence" value="ECO:0007669"/>
    <property type="project" value="UniProtKB-SubCell"/>
</dbReference>
<feature type="region of interest" description="Disordered" evidence="13">
    <location>
        <begin position="300"/>
        <end position="327"/>
    </location>
</feature>
<keyword evidence="6" id="KW-0256">Endoplasmic reticulum</keyword>
<dbReference type="GO" id="GO:0034727">
    <property type="term" value="P:piecemeal microautophagy of the nucleus"/>
    <property type="evidence" value="ECO:0007669"/>
    <property type="project" value="TreeGrafter"/>
</dbReference>
<dbReference type="Proteomes" id="UP000002035">
    <property type="component" value="Unassembled WGS sequence"/>
</dbReference>
<feature type="region of interest" description="Disordered" evidence="13">
    <location>
        <begin position="107"/>
        <end position="137"/>
    </location>
</feature>
<evidence type="ECO:0000256" key="7">
    <source>
        <dbReference type="ARBA" id="ARBA00023006"/>
    </source>
</evidence>
<feature type="compositionally biased region" description="Low complexity" evidence="13">
    <location>
        <begin position="725"/>
        <end position="737"/>
    </location>
</feature>
<dbReference type="GeneID" id="9230371"/>
<evidence type="ECO:0000256" key="8">
    <source>
        <dbReference type="ARBA" id="ARBA00023055"/>
    </source>
</evidence>
<evidence type="ECO:0000313" key="14">
    <source>
        <dbReference type="EMBL" id="EEQ30376.1"/>
    </source>
</evidence>
<evidence type="ECO:0000256" key="11">
    <source>
        <dbReference type="ARBA" id="ARBA00024615"/>
    </source>
</evidence>
<dbReference type="PANTHER" id="PTHR13190:SF1">
    <property type="entry name" value="AUTOPHAGY-RELATED 2, ISOFORM A"/>
    <property type="match status" value="1"/>
</dbReference>
<feature type="region of interest" description="Disordered" evidence="13">
    <location>
        <begin position="603"/>
        <end position="642"/>
    </location>
</feature>
<dbReference type="HOGENOM" id="CLU_000626_1_0_1"/>
<evidence type="ECO:0000256" key="13">
    <source>
        <dbReference type="SAM" id="MobiDB-lite"/>
    </source>
</evidence>
<feature type="compositionally biased region" description="Polar residues" evidence="13">
    <location>
        <begin position="496"/>
        <end position="506"/>
    </location>
</feature>
<dbReference type="eggNOG" id="KOG2993">
    <property type="taxonomic scope" value="Eukaryota"/>
</dbReference>
<dbReference type="OrthoDB" id="18982at2759"/>
<gene>
    <name evidence="14" type="ORF">MCYG_03195</name>
</gene>
<reference evidence="15" key="1">
    <citation type="journal article" date="2012" name="MBio">
        <title>Comparative genome analysis of Trichophyton rubrum and related dermatophytes reveals candidate genes involved in infection.</title>
        <authorList>
            <person name="Martinez D.A."/>
            <person name="Oliver B.G."/>
            <person name="Graeser Y."/>
            <person name="Goldberg J.M."/>
            <person name="Li W."/>
            <person name="Martinez-Rossi N.M."/>
            <person name="Monod M."/>
            <person name="Shelest E."/>
            <person name="Barton R.C."/>
            <person name="Birch E."/>
            <person name="Brakhage A.A."/>
            <person name="Chen Z."/>
            <person name="Gurr S.J."/>
            <person name="Heiman D."/>
            <person name="Heitman J."/>
            <person name="Kosti I."/>
            <person name="Rossi A."/>
            <person name="Saif S."/>
            <person name="Samalova M."/>
            <person name="Saunders C.W."/>
            <person name="Shea T."/>
            <person name="Summerbell R.C."/>
            <person name="Xu J."/>
            <person name="Young S."/>
            <person name="Zeng Q."/>
            <person name="Birren B.W."/>
            <person name="Cuomo C.A."/>
            <person name="White T.C."/>
        </authorList>
    </citation>
    <scope>NUCLEOTIDE SEQUENCE [LARGE SCALE GENOMIC DNA]</scope>
    <source>
        <strain evidence="15">ATCC MYA-4605 / CBS 113480</strain>
    </source>
</reference>
<dbReference type="InterPro" id="IPR026849">
    <property type="entry name" value="ATG2"/>
</dbReference>
<evidence type="ECO:0000256" key="9">
    <source>
        <dbReference type="ARBA" id="ARBA00023136"/>
    </source>
</evidence>
<feature type="region of interest" description="Disordered" evidence="13">
    <location>
        <begin position="1707"/>
        <end position="1727"/>
    </location>
</feature>
<evidence type="ECO:0000256" key="4">
    <source>
        <dbReference type="ARBA" id="ARBA00018070"/>
    </source>
</evidence>
<keyword evidence="8" id="KW-0445">Lipid transport</keyword>
<comment type="subcellular location">
    <subcellularLocation>
        <location evidence="1">Endoplasmic reticulum membrane</location>
        <topology evidence="1">Peripheral membrane protein</topology>
    </subcellularLocation>
    <subcellularLocation>
        <location evidence="2">Preautophagosomal structure membrane</location>
        <topology evidence="2">Peripheral membrane protein</topology>
    </subcellularLocation>
</comment>
<dbReference type="GO" id="GO:0061709">
    <property type="term" value="P:reticulophagy"/>
    <property type="evidence" value="ECO:0007669"/>
    <property type="project" value="TreeGrafter"/>
</dbReference>
<feature type="compositionally biased region" description="Polar residues" evidence="13">
    <location>
        <begin position="614"/>
        <end position="625"/>
    </location>
</feature>
<feature type="region of interest" description="Disordered" evidence="13">
    <location>
        <begin position="476"/>
        <end position="586"/>
    </location>
</feature>
<evidence type="ECO:0000256" key="12">
    <source>
        <dbReference type="ARBA" id="ARBA00024631"/>
    </source>
</evidence>
<feature type="region of interest" description="Disordered" evidence="13">
    <location>
        <begin position="725"/>
        <end position="745"/>
    </location>
</feature>
<keyword evidence="7" id="KW-0072">Autophagy</keyword>
<feature type="compositionally biased region" description="Low complexity" evidence="13">
    <location>
        <begin position="519"/>
        <end position="538"/>
    </location>
</feature>
<keyword evidence="15" id="KW-1185">Reference proteome</keyword>
<organism evidence="14 15">
    <name type="scientific">Arthroderma otae (strain ATCC MYA-4605 / CBS 113480)</name>
    <name type="common">Microsporum canis</name>
    <dbReference type="NCBI Taxonomy" id="554155"/>
    <lineage>
        <taxon>Eukaryota</taxon>
        <taxon>Fungi</taxon>
        <taxon>Dikarya</taxon>
        <taxon>Ascomycota</taxon>
        <taxon>Pezizomycotina</taxon>
        <taxon>Eurotiomycetes</taxon>
        <taxon>Eurotiomycetidae</taxon>
        <taxon>Onygenales</taxon>
        <taxon>Arthrodermataceae</taxon>
        <taxon>Microsporum</taxon>
    </lineage>
</organism>
<evidence type="ECO:0000256" key="1">
    <source>
        <dbReference type="ARBA" id="ARBA00004406"/>
    </source>
</evidence>
<dbReference type="GO" id="GO:0043495">
    <property type="term" value="F:protein-membrane adaptor activity"/>
    <property type="evidence" value="ECO:0007669"/>
    <property type="project" value="TreeGrafter"/>
</dbReference>
<evidence type="ECO:0000256" key="5">
    <source>
        <dbReference type="ARBA" id="ARBA00022448"/>
    </source>
</evidence>
<feature type="compositionally biased region" description="Basic and acidic residues" evidence="13">
    <location>
        <begin position="539"/>
        <end position="556"/>
    </location>
</feature>
<feature type="region of interest" description="Disordered" evidence="13">
    <location>
        <begin position="348"/>
        <end position="397"/>
    </location>
</feature>
<feature type="compositionally biased region" description="Polar residues" evidence="13">
    <location>
        <begin position="356"/>
        <end position="371"/>
    </location>
</feature>
<dbReference type="EMBL" id="DS995703">
    <property type="protein sequence ID" value="EEQ30376.1"/>
    <property type="molecule type" value="Genomic_DNA"/>
</dbReference>
<proteinExistence type="inferred from homology"/>
<dbReference type="RefSeq" id="XP_002847689.1">
    <property type="nucleotide sequence ID" value="XM_002847643.1"/>
</dbReference>
<dbReference type="GO" id="GO:0032266">
    <property type="term" value="F:phosphatidylinositol-3-phosphate binding"/>
    <property type="evidence" value="ECO:0007669"/>
    <property type="project" value="TreeGrafter"/>
</dbReference>
<dbReference type="PANTHER" id="PTHR13190">
    <property type="entry name" value="AUTOPHAGY-RELATED 2, ISOFORM A"/>
    <property type="match status" value="1"/>
</dbReference>
<evidence type="ECO:0000313" key="15">
    <source>
        <dbReference type="Proteomes" id="UP000002035"/>
    </source>
</evidence>
<evidence type="ECO:0000256" key="2">
    <source>
        <dbReference type="ARBA" id="ARBA00004623"/>
    </source>
</evidence>